<dbReference type="Proteomes" id="UP001153618">
    <property type="component" value="Unassembled WGS sequence"/>
</dbReference>
<dbReference type="InterPro" id="IPR036047">
    <property type="entry name" value="F-box-like_dom_sf"/>
</dbReference>
<sequence length="304" mass="34836">MDSEVMNSPAVTLDFLPNEVYIEILSDFSTRDLLPLALVNRRFHALVLRILHYRLLLNNPPKDYKLILECFHPSSKLTEPHVFCKYLGTDGLSEHHAENPLQDADPAQQLGRVTALYSRFHPKARSEEEEQNLATRFALFPGRMFLSGVFVRADMDGDEDKKDDKVVREVTIDGYEDFSQLCVVVSLVQVRPGTSLLLSASTIEDGFVRLWRDWLYRQSRKLKKASDAAREEGLDEVQIASDPDDMLWVDLARTVGLKLRVRPKSWNPSFPVLMHQDDRDDDAWVGYEVILEGELAFLMKIDPC</sequence>
<reference evidence="2" key="1">
    <citation type="submission" date="2021-07" db="EMBL/GenBank/DDBJ databases">
        <authorList>
            <person name="Branca A.L. A."/>
        </authorList>
    </citation>
    <scope>NUCLEOTIDE SEQUENCE</scope>
</reference>
<dbReference type="OrthoDB" id="9981546at2759"/>
<dbReference type="EMBL" id="CAJVOS010000008">
    <property type="protein sequence ID" value="CAG7959199.1"/>
    <property type="molecule type" value="Genomic_DNA"/>
</dbReference>
<dbReference type="SMART" id="SM00256">
    <property type="entry name" value="FBOX"/>
    <property type="match status" value="1"/>
</dbReference>
<gene>
    <name evidence="2" type="ORF">POLS_LOCUS695</name>
</gene>
<organism evidence="2 3">
    <name type="scientific">Penicillium olsonii</name>
    <dbReference type="NCBI Taxonomy" id="99116"/>
    <lineage>
        <taxon>Eukaryota</taxon>
        <taxon>Fungi</taxon>
        <taxon>Dikarya</taxon>
        <taxon>Ascomycota</taxon>
        <taxon>Pezizomycotina</taxon>
        <taxon>Eurotiomycetes</taxon>
        <taxon>Eurotiomycetidae</taxon>
        <taxon>Eurotiales</taxon>
        <taxon>Aspergillaceae</taxon>
        <taxon>Penicillium</taxon>
    </lineage>
</organism>
<proteinExistence type="predicted"/>
<protein>
    <recommendedName>
        <fullName evidence="1">F-box domain-containing protein</fullName>
    </recommendedName>
</protein>
<name>A0A9W4MMV9_PENOL</name>
<evidence type="ECO:0000259" key="1">
    <source>
        <dbReference type="PROSITE" id="PS50181"/>
    </source>
</evidence>
<dbReference type="InterPro" id="IPR001810">
    <property type="entry name" value="F-box_dom"/>
</dbReference>
<evidence type="ECO:0000313" key="3">
    <source>
        <dbReference type="Proteomes" id="UP001153618"/>
    </source>
</evidence>
<feature type="domain" description="F-box" evidence="1">
    <location>
        <begin position="10"/>
        <end position="56"/>
    </location>
</feature>
<accession>A0A9W4MMV9</accession>
<comment type="caution">
    <text evidence="2">The sequence shown here is derived from an EMBL/GenBank/DDBJ whole genome shotgun (WGS) entry which is preliminary data.</text>
</comment>
<keyword evidence="3" id="KW-1185">Reference proteome</keyword>
<dbReference type="PROSITE" id="PS50181">
    <property type="entry name" value="FBOX"/>
    <property type="match status" value="1"/>
</dbReference>
<dbReference type="Pfam" id="PF12937">
    <property type="entry name" value="F-box-like"/>
    <property type="match status" value="1"/>
</dbReference>
<dbReference type="SUPFAM" id="SSF81383">
    <property type="entry name" value="F-box domain"/>
    <property type="match status" value="1"/>
</dbReference>
<evidence type="ECO:0000313" key="2">
    <source>
        <dbReference type="EMBL" id="CAG7959199.1"/>
    </source>
</evidence>
<dbReference type="AlphaFoldDB" id="A0A9W4MMV9"/>